<dbReference type="EMBL" id="JAAGWG010000002">
    <property type="protein sequence ID" value="NEK84536.1"/>
    <property type="molecule type" value="Genomic_DNA"/>
</dbReference>
<organism evidence="5 6">
    <name type="scientific">Blastococcus saxobsidens</name>
    <dbReference type="NCBI Taxonomy" id="138336"/>
    <lineage>
        <taxon>Bacteria</taxon>
        <taxon>Bacillati</taxon>
        <taxon>Actinomycetota</taxon>
        <taxon>Actinomycetes</taxon>
        <taxon>Geodermatophilales</taxon>
        <taxon>Geodermatophilaceae</taxon>
        <taxon>Blastococcus</taxon>
    </lineage>
</organism>
<dbReference type="Gene3D" id="2.60.40.790">
    <property type="match status" value="1"/>
</dbReference>
<comment type="similarity">
    <text evidence="1">Belongs to the arsA ATPase family.</text>
</comment>
<protein>
    <submittedName>
        <fullName evidence="5">Ion transporter</fullName>
    </submittedName>
</protein>
<evidence type="ECO:0000256" key="2">
    <source>
        <dbReference type="SAM" id="MobiDB-lite"/>
    </source>
</evidence>
<reference evidence="5 6" key="1">
    <citation type="submission" date="2019-12" db="EMBL/GenBank/DDBJ databases">
        <title>the WGS of Blastococcus saxobsidens 67B17.</title>
        <authorList>
            <person name="Jiang Z."/>
        </authorList>
    </citation>
    <scope>NUCLEOTIDE SEQUENCE [LARGE SCALE GENOMIC DNA]</scope>
    <source>
        <strain evidence="5 6">67B17</strain>
    </source>
</reference>
<dbReference type="AlphaFoldDB" id="A0A6L9VXI6"/>
<feature type="region of interest" description="Disordered" evidence="2">
    <location>
        <begin position="362"/>
        <end position="382"/>
    </location>
</feature>
<dbReference type="InterPro" id="IPR008978">
    <property type="entry name" value="HSP20-like_chaperone"/>
</dbReference>
<dbReference type="RefSeq" id="WP_163201940.1">
    <property type="nucleotide sequence ID" value="NZ_JAAGWG010000002.1"/>
</dbReference>
<gene>
    <name evidence="5" type="ORF">GCU60_01985</name>
</gene>
<dbReference type="InterPro" id="IPR027417">
    <property type="entry name" value="P-loop_NTPase"/>
</dbReference>
<comment type="caution">
    <text evidence="5">The sequence shown here is derived from an EMBL/GenBank/DDBJ whole genome shotgun (WGS) entry which is preliminary data.</text>
</comment>
<sequence length="382" mass="38972">MRTLLVTGPGGAGSSTVAAAAAVRAARSGRSTLLLGRQPSPVQGLDDEPGLQLGRISGTRAVADLWSAHSGALAGLAPHLTLPPATSVVPLPGSEELALLAALGDAEADLVVVDAGPLDDALRLLALPAALRWWTGLALPPTVRALAAVRTAAVGAGAVKRGPLDAALAVLPVVEGLLARDRLADPTGTAVWLTAPARSSAVGALRSATTVLGLHGLRPAAVLARVLPTAGAGEWWEHRAAEQDDAVAGLGALAPVHAVPEATGDPADVPRALGLVEGLDLPTAGGTPAPEPRRGETGWQLTVPLPFAERPQVSLTRWGDDLVVAVGEDRRSLRLDSLLRRCEVTGGRLADPGSAQARLEVSFRPDPQQWPADLLAAEGRTS</sequence>
<feature type="domain" description="ArsA/GET3 Anion-transporting ATPase-like" evidence="3">
    <location>
        <begin position="1"/>
        <end position="40"/>
    </location>
</feature>
<dbReference type="Proteomes" id="UP000479241">
    <property type="component" value="Unassembled WGS sequence"/>
</dbReference>
<dbReference type="InterPro" id="IPR025723">
    <property type="entry name" value="ArsA/GET3_ATPase-like"/>
</dbReference>
<dbReference type="InterPro" id="IPR040612">
    <property type="entry name" value="ArsA_HSP20-like"/>
</dbReference>
<accession>A0A6L9VXI6</accession>
<dbReference type="SUPFAM" id="SSF52540">
    <property type="entry name" value="P-loop containing nucleoside triphosphate hydrolases"/>
    <property type="match status" value="1"/>
</dbReference>
<name>A0A6L9VXI6_9ACTN</name>
<proteinExistence type="inferred from homology"/>
<evidence type="ECO:0000313" key="5">
    <source>
        <dbReference type="EMBL" id="NEK84536.1"/>
    </source>
</evidence>
<feature type="domain" description="ArsA HSP20-like" evidence="4">
    <location>
        <begin position="297"/>
        <end position="351"/>
    </location>
</feature>
<evidence type="ECO:0000256" key="1">
    <source>
        <dbReference type="ARBA" id="ARBA00011040"/>
    </source>
</evidence>
<evidence type="ECO:0000313" key="6">
    <source>
        <dbReference type="Proteomes" id="UP000479241"/>
    </source>
</evidence>
<dbReference type="Pfam" id="PF02374">
    <property type="entry name" value="ArsA_ATPase"/>
    <property type="match status" value="1"/>
</dbReference>
<dbReference type="Pfam" id="PF17886">
    <property type="entry name" value="ArsA_HSP20"/>
    <property type="match status" value="1"/>
</dbReference>
<dbReference type="Gene3D" id="3.40.50.300">
    <property type="entry name" value="P-loop containing nucleotide triphosphate hydrolases"/>
    <property type="match status" value="1"/>
</dbReference>
<evidence type="ECO:0000259" key="3">
    <source>
        <dbReference type="Pfam" id="PF02374"/>
    </source>
</evidence>
<evidence type="ECO:0000259" key="4">
    <source>
        <dbReference type="Pfam" id="PF17886"/>
    </source>
</evidence>